<evidence type="ECO:0000256" key="1">
    <source>
        <dbReference type="ARBA" id="ARBA00022859"/>
    </source>
</evidence>
<keyword evidence="1" id="KW-0391">Immunity</keyword>
<keyword evidence="6" id="KW-1185">Reference proteome</keyword>
<dbReference type="FunFam" id="2.60.40.10:FF:001594">
    <property type="entry name" value="Immunoglobulin heavy variable 9-4"/>
    <property type="match status" value="1"/>
</dbReference>
<dbReference type="InterPro" id="IPR050199">
    <property type="entry name" value="IgHV"/>
</dbReference>
<accession>A0A8J7TGM1</accession>
<keyword evidence="2" id="KW-1064">Adaptive immunity</keyword>
<dbReference type="SUPFAM" id="SSF48726">
    <property type="entry name" value="Immunoglobulin"/>
    <property type="match status" value="1"/>
</dbReference>
<reference evidence="5" key="1">
    <citation type="journal article" date="2021" name="Cell">
        <title>Tracing the genetic footprints of vertebrate landing in non-teleost ray-finned fishes.</title>
        <authorList>
            <person name="Bi X."/>
            <person name="Wang K."/>
            <person name="Yang L."/>
            <person name="Pan H."/>
            <person name="Jiang H."/>
            <person name="Wei Q."/>
            <person name="Fang M."/>
            <person name="Yu H."/>
            <person name="Zhu C."/>
            <person name="Cai Y."/>
            <person name="He Y."/>
            <person name="Gan X."/>
            <person name="Zeng H."/>
            <person name="Yu D."/>
            <person name="Zhu Y."/>
            <person name="Jiang H."/>
            <person name="Qiu Q."/>
            <person name="Yang H."/>
            <person name="Zhang Y.E."/>
            <person name="Wang W."/>
            <person name="Zhu M."/>
            <person name="He S."/>
            <person name="Zhang G."/>
        </authorList>
    </citation>
    <scope>NUCLEOTIDE SEQUENCE</scope>
    <source>
        <strain evidence="5">Allg_001</strain>
    </source>
</reference>
<protein>
    <submittedName>
        <fullName evidence="5">HV146 protein</fullName>
    </submittedName>
</protein>
<dbReference type="GO" id="GO:0002250">
    <property type="term" value="P:adaptive immune response"/>
    <property type="evidence" value="ECO:0007669"/>
    <property type="project" value="UniProtKB-KW"/>
</dbReference>
<dbReference type="GO" id="GO:0005576">
    <property type="term" value="C:extracellular region"/>
    <property type="evidence" value="ECO:0007669"/>
    <property type="project" value="UniProtKB-ARBA"/>
</dbReference>
<feature type="domain" description="Ig-like" evidence="4">
    <location>
        <begin position="20"/>
        <end position="107"/>
    </location>
</feature>
<dbReference type="Pfam" id="PF07686">
    <property type="entry name" value="V-set"/>
    <property type="match status" value="1"/>
</dbReference>
<sequence>AGVYCDISLAQSPAVVKKPGESVKLSCKISGFDMTSYYMHWMRQATGKGLEWIGRMDTGSGKEPLYAESLKGQFVLTEDVPSNMQYIEAKSLKHEDTAVYYCAREPQ</sequence>
<gene>
    <name evidence="5" type="primary">Ighv146_6</name>
    <name evidence="5" type="ORF">GTO95_0010423</name>
</gene>
<comment type="caution">
    <text evidence="5">The sequence shown here is derived from an EMBL/GenBank/DDBJ whole genome shotgun (WGS) entry which is preliminary data.</text>
</comment>
<dbReference type="InterPro" id="IPR036179">
    <property type="entry name" value="Ig-like_dom_sf"/>
</dbReference>
<dbReference type="InterPro" id="IPR007110">
    <property type="entry name" value="Ig-like_dom"/>
</dbReference>
<evidence type="ECO:0000313" key="6">
    <source>
        <dbReference type="Proteomes" id="UP000736164"/>
    </source>
</evidence>
<dbReference type="AlphaFoldDB" id="A0A8J7TGM1"/>
<feature type="non-terminal residue" evidence="5">
    <location>
        <position position="1"/>
    </location>
</feature>
<dbReference type="SMART" id="SM00406">
    <property type="entry name" value="IGv"/>
    <property type="match status" value="1"/>
</dbReference>
<evidence type="ECO:0000259" key="4">
    <source>
        <dbReference type="PROSITE" id="PS50835"/>
    </source>
</evidence>
<dbReference type="Gene3D" id="2.60.40.10">
    <property type="entry name" value="Immunoglobulins"/>
    <property type="match status" value="1"/>
</dbReference>
<dbReference type="EMBL" id="JAAWVO010059437">
    <property type="protein sequence ID" value="MBN3322271.1"/>
    <property type="molecule type" value="Genomic_DNA"/>
</dbReference>
<dbReference type="InterPro" id="IPR013783">
    <property type="entry name" value="Ig-like_fold"/>
</dbReference>
<dbReference type="PROSITE" id="PS50835">
    <property type="entry name" value="IG_LIKE"/>
    <property type="match status" value="1"/>
</dbReference>
<feature type="non-terminal residue" evidence="5">
    <location>
        <position position="107"/>
    </location>
</feature>
<dbReference type="InterPro" id="IPR013106">
    <property type="entry name" value="Ig_V-set"/>
</dbReference>
<organism evidence="5 6">
    <name type="scientific">Atractosteus spatula</name>
    <name type="common">Alligator gar</name>
    <name type="synonym">Lepisosteus spatula</name>
    <dbReference type="NCBI Taxonomy" id="7917"/>
    <lineage>
        <taxon>Eukaryota</taxon>
        <taxon>Metazoa</taxon>
        <taxon>Chordata</taxon>
        <taxon>Craniata</taxon>
        <taxon>Vertebrata</taxon>
        <taxon>Euteleostomi</taxon>
        <taxon>Actinopterygii</taxon>
        <taxon>Neopterygii</taxon>
        <taxon>Holostei</taxon>
        <taxon>Semionotiformes</taxon>
        <taxon>Lepisosteidae</taxon>
        <taxon>Atractosteus</taxon>
    </lineage>
</organism>
<dbReference type="Proteomes" id="UP000736164">
    <property type="component" value="Unassembled WGS sequence"/>
</dbReference>
<name>A0A8J7TGM1_ATRSP</name>
<evidence type="ECO:0000256" key="2">
    <source>
        <dbReference type="ARBA" id="ARBA00023130"/>
    </source>
</evidence>
<keyword evidence="3" id="KW-1280">Immunoglobulin</keyword>
<dbReference type="PANTHER" id="PTHR23266">
    <property type="entry name" value="IMMUNOGLOBULIN HEAVY CHAIN"/>
    <property type="match status" value="1"/>
</dbReference>
<evidence type="ECO:0000313" key="5">
    <source>
        <dbReference type="EMBL" id="MBN3322271.1"/>
    </source>
</evidence>
<proteinExistence type="predicted"/>
<evidence type="ECO:0000256" key="3">
    <source>
        <dbReference type="ARBA" id="ARBA00043265"/>
    </source>
</evidence>
<dbReference type="GO" id="GO:0019814">
    <property type="term" value="C:immunoglobulin complex"/>
    <property type="evidence" value="ECO:0007669"/>
    <property type="project" value="UniProtKB-KW"/>
</dbReference>